<evidence type="ECO:0000259" key="2">
    <source>
        <dbReference type="Pfam" id="PF20976"/>
    </source>
</evidence>
<dbReference type="Proteomes" id="UP000823941">
    <property type="component" value="Chromosome 26"/>
</dbReference>
<dbReference type="SUPFAM" id="SSF160350">
    <property type="entry name" value="Rnp2-like"/>
    <property type="match status" value="1"/>
</dbReference>
<protein>
    <recommendedName>
        <fullName evidence="2">Ribonucleases P/MRP subunit Pop8-like domain-containing protein</fullName>
    </recommendedName>
</protein>
<sequence>MTNQSNLKTRLHPNQIISLRNKTFRRESDYLVRMVARFFYLEVKSEGSELNVRRRIEEALQSVFGLTGAAIQVDLLRVEGSQVLLRVPADQYRRVRAAITLSETATVLRAAPSLFAFI</sequence>
<name>A0ABQ7PWH0_PLUXY</name>
<dbReference type="Pfam" id="PF20976">
    <property type="entry name" value="Pop8"/>
    <property type="match status" value="1"/>
</dbReference>
<gene>
    <name evidence="3" type="ORF">JYU34_019297</name>
</gene>
<proteinExistence type="predicted"/>
<keyword evidence="4" id="KW-1185">Reference proteome</keyword>
<dbReference type="InterPro" id="IPR038085">
    <property type="entry name" value="Rnp2-like_sf"/>
</dbReference>
<evidence type="ECO:0000313" key="4">
    <source>
        <dbReference type="Proteomes" id="UP000823941"/>
    </source>
</evidence>
<evidence type="ECO:0000313" key="3">
    <source>
        <dbReference type="EMBL" id="KAG7297325.1"/>
    </source>
</evidence>
<reference evidence="3 4" key="1">
    <citation type="submission" date="2021-06" db="EMBL/GenBank/DDBJ databases">
        <title>A haploid diamondback moth (Plutella xylostella L.) genome assembly resolves 31 chromosomes and identifies a diamide resistance mutation.</title>
        <authorList>
            <person name="Ward C.M."/>
            <person name="Perry K.D."/>
            <person name="Baker G."/>
            <person name="Powis K."/>
            <person name="Heckel D.G."/>
            <person name="Baxter S.W."/>
        </authorList>
    </citation>
    <scope>NUCLEOTIDE SEQUENCE [LARGE SCALE GENOMIC DNA]</scope>
    <source>
        <strain evidence="3 4">LV</strain>
        <tissue evidence="3">Single pupa</tissue>
    </source>
</reference>
<organism evidence="3 4">
    <name type="scientific">Plutella xylostella</name>
    <name type="common">Diamondback moth</name>
    <name type="synonym">Plutella maculipennis</name>
    <dbReference type="NCBI Taxonomy" id="51655"/>
    <lineage>
        <taxon>Eukaryota</taxon>
        <taxon>Metazoa</taxon>
        <taxon>Ecdysozoa</taxon>
        <taxon>Arthropoda</taxon>
        <taxon>Hexapoda</taxon>
        <taxon>Insecta</taxon>
        <taxon>Pterygota</taxon>
        <taxon>Neoptera</taxon>
        <taxon>Endopterygota</taxon>
        <taxon>Lepidoptera</taxon>
        <taxon>Glossata</taxon>
        <taxon>Ditrysia</taxon>
        <taxon>Yponomeutoidea</taxon>
        <taxon>Plutellidae</taxon>
        <taxon>Plutella</taxon>
    </lineage>
</organism>
<comment type="caution">
    <text evidence="3">The sequence shown here is derived from an EMBL/GenBank/DDBJ whole genome shotgun (WGS) entry which is preliminary data.</text>
</comment>
<dbReference type="Gene3D" id="3.30.70.3250">
    <property type="entry name" value="Ribonuclease P, Pop5 subunit"/>
    <property type="match status" value="1"/>
</dbReference>
<feature type="domain" description="Ribonucleases P/MRP subunit Pop8-like" evidence="2">
    <location>
        <begin position="49"/>
        <end position="100"/>
    </location>
</feature>
<dbReference type="InterPro" id="IPR049128">
    <property type="entry name" value="Pop8-like_dom"/>
</dbReference>
<keyword evidence="1" id="KW-0819">tRNA processing</keyword>
<dbReference type="EMBL" id="JAHIBW010000026">
    <property type="protein sequence ID" value="KAG7297325.1"/>
    <property type="molecule type" value="Genomic_DNA"/>
</dbReference>
<accession>A0ABQ7PWH0</accession>
<evidence type="ECO:0000256" key="1">
    <source>
        <dbReference type="ARBA" id="ARBA00022694"/>
    </source>
</evidence>